<comment type="similarity">
    <text evidence="1">Belongs to the glycosyltransferase 2 family. WaaE/KdtX subfamily.</text>
</comment>
<proteinExistence type="inferred from homology"/>
<feature type="transmembrane region" description="Helical" evidence="2">
    <location>
        <begin position="217"/>
        <end position="242"/>
    </location>
</feature>
<dbReference type="SUPFAM" id="SSF53448">
    <property type="entry name" value="Nucleotide-diphospho-sugar transferases"/>
    <property type="match status" value="1"/>
</dbReference>
<dbReference type="EMBL" id="CP129970">
    <property type="protein sequence ID" value="WKK85906.2"/>
    <property type="molecule type" value="Genomic_DNA"/>
</dbReference>
<keyword evidence="5" id="KW-1185">Reference proteome</keyword>
<evidence type="ECO:0000313" key="4">
    <source>
        <dbReference type="EMBL" id="WKK85906.2"/>
    </source>
</evidence>
<dbReference type="Proteomes" id="UP001244443">
    <property type="component" value="Chromosome"/>
</dbReference>
<dbReference type="InterPro" id="IPR001173">
    <property type="entry name" value="Glyco_trans_2-like"/>
</dbReference>
<feature type="domain" description="Glycosyltransferase 2-like" evidence="3">
    <location>
        <begin position="4"/>
        <end position="98"/>
    </location>
</feature>
<dbReference type="GO" id="GO:0016757">
    <property type="term" value="F:glycosyltransferase activity"/>
    <property type="evidence" value="ECO:0007669"/>
    <property type="project" value="UniProtKB-KW"/>
</dbReference>
<organism evidence="4 5">
    <name type="scientific">Marivirga arenosa</name>
    <dbReference type="NCBI Taxonomy" id="3059076"/>
    <lineage>
        <taxon>Bacteria</taxon>
        <taxon>Pseudomonadati</taxon>
        <taxon>Bacteroidota</taxon>
        <taxon>Cytophagia</taxon>
        <taxon>Cytophagales</taxon>
        <taxon>Marivirgaceae</taxon>
        <taxon>Marivirga</taxon>
    </lineage>
</organism>
<keyword evidence="4" id="KW-0808">Transferase</keyword>
<dbReference type="CDD" id="cd02511">
    <property type="entry name" value="Beta4Glucosyltransferase"/>
    <property type="match status" value="1"/>
</dbReference>
<dbReference type="EC" id="2.4.-.-" evidence="4"/>
<evidence type="ECO:0000313" key="5">
    <source>
        <dbReference type="Proteomes" id="UP001244443"/>
    </source>
</evidence>
<reference evidence="4" key="1">
    <citation type="submission" date="2023-08" db="EMBL/GenBank/DDBJ databases">
        <title>Comparative genomics and taxonomic characterization of three novel marine species of genus Marivirga.</title>
        <authorList>
            <person name="Muhammad N."/>
            <person name="Kim S.-G."/>
        </authorList>
    </citation>
    <scope>NUCLEOTIDE SEQUENCE [LARGE SCALE GENOMIC DNA]</scope>
    <source>
        <strain evidence="4">ABR2-2</strain>
    </source>
</reference>
<dbReference type="RefSeq" id="WP_308355637.1">
    <property type="nucleotide sequence ID" value="NZ_CP129970.2"/>
</dbReference>
<evidence type="ECO:0000256" key="1">
    <source>
        <dbReference type="ARBA" id="ARBA00038494"/>
    </source>
</evidence>
<protein>
    <submittedName>
        <fullName evidence="4">Glycosyltransferase family 2 protein</fullName>
        <ecNumber evidence="4">2.4.-.-</ecNumber>
    </submittedName>
</protein>
<dbReference type="PANTHER" id="PTHR43630:SF2">
    <property type="entry name" value="GLYCOSYLTRANSFERASE"/>
    <property type="match status" value="1"/>
</dbReference>
<evidence type="ECO:0000256" key="2">
    <source>
        <dbReference type="SAM" id="Phobius"/>
    </source>
</evidence>
<gene>
    <name evidence="4" type="ORF">QYS48_02250</name>
</gene>
<dbReference type="Gene3D" id="3.90.550.10">
    <property type="entry name" value="Spore Coat Polysaccharide Biosynthesis Protein SpsA, Chain A"/>
    <property type="match status" value="1"/>
</dbReference>
<dbReference type="Pfam" id="PF00535">
    <property type="entry name" value="Glycos_transf_2"/>
    <property type="match status" value="1"/>
</dbReference>
<dbReference type="InterPro" id="IPR029044">
    <property type="entry name" value="Nucleotide-diphossugar_trans"/>
</dbReference>
<accession>A0AA49JAB6</accession>
<keyword evidence="2" id="KW-0812">Transmembrane</keyword>
<dbReference type="PANTHER" id="PTHR43630">
    <property type="entry name" value="POLY-BETA-1,6-N-ACETYL-D-GLUCOSAMINE SYNTHASE"/>
    <property type="match status" value="1"/>
</dbReference>
<name>A0AA49JAB6_9BACT</name>
<keyword evidence="2" id="KW-1133">Transmembrane helix</keyword>
<dbReference type="AlphaFoldDB" id="A0AA49JAB6"/>
<sequence length="255" mass="29725">MKISATIITFNEEQNIKRCLDSLIEIAEEIVVVDSFSTDQTESVCKVYKQVKFIKNEFKGHIEQKNFAIQQAEHDWILSLDADECLSEKLKTEIESIKSADQNSFQAYSMPRLNNYCGQWIRHSGWYPDRKVRLWHRKVGKWGGNNPHDKVILNRNTPSGNLKANLLHYTTDSISTHIDQVNKFSEIAAVQLLKSKKKQNAIFKMLFDPPFMFIKKYFFQLGFLDGFYGFAIAIISAHAKFLKYAKYYQKSKFKQ</sequence>
<keyword evidence="2" id="KW-0472">Membrane</keyword>
<keyword evidence="4" id="KW-0328">Glycosyltransferase</keyword>
<evidence type="ECO:0000259" key="3">
    <source>
        <dbReference type="Pfam" id="PF00535"/>
    </source>
</evidence>